<dbReference type="RefSeq" id="WP_187783955.1">
    <property type="nucleotide sequence ID" value="NZ_JACTVA010000010.1"/>
</dbReference>
<gene>
    <name evidence="2" type="ORF">IBL26_08035</name>
</gene>
<proteinExistence type="predicted"/>
<reference evidence="2 3" key="1">
    <citation type="journal article" date="2013" name="Int. J. Syst. Evol. Microbiol.">
        <title>Roseomonas aerophila sp. nov., isolated from air.</title>
        <authorList>
            <person name="Kim S.J."/>
            <person name="Weon H.Y."/>
            <person name="Ahn J.H."/>
            <person name="Hong S.B."/>
            <person name="Seok S.J."/>
            <person name="Whang K.S."/>
            <person name="Kwon S.W."/>
        </authorList>
    </citation>
    <scope>NUCLEOTIDE SEQUENCE [LARGE SCALE GENOMIC DNA]</scope>
    <source>
        <strain evidence="2 3">NBRC 108923</strain>
    </source>
</reference>
<keyword evidence="1" id="KW-0732">Signal</keyword>
<evidence type="ECO:0000256" key="1">
    <source>
        <dbReference type="SAM" id="SignalP"/>
    </source>
</evidence>
<dbReference type="EMBL" id="JACTVA010000010">
    <property type="protein sequence ID" value="MBC9206782.1"/>
    <property type="molecule type" value="Genomic_DNA"/>
</dbReference>
<evidence type="ECO:0000313" key="2">
    <source>
        <dbReference type="EMBL" id="MBC9206782.1"/>
    </source>
</evidence>
<feature type="signal peptide" evidence="1">
    <location>
        <begin position="1"/>
        <end position="25"/>
    </location>
</feature>
<sequence length="247" mass="26702">MTSSWIHAAFAGCAASLLAATTSLAQPLSIPDVTYPTLPAQAASADGFTPTGWRQEILAKGDLNGDGVEDLALLLRNQAPESVLDNRGLGPRRFDTNPRILAIAFGQQGGYRLALQDHTLVRRPVSPTLEDAITSPDDVAIQRGTLRVTQHLFANAGSYGTLRPTFTFRWQNSRFELIGYDSLSVNRGSGDTEAVSINYSTHRATVTTGSIENDEEKTRRLTIPARPLLSLGEIGDGIDFDPGLPRR</sequence>
<accession>A0ABR7RKV2</accession>
<keyword evidence="3" id="KW-1185">Reference proteome</keyword>
<evidence type="ECO:0000313" key="3">
    <source>
        <dbReference type="Proteomes" id="UP000626026"/>
    </source>
</evidence>
<comment type="caution">
    <text evidence="2">The sequence shown here is derived from an EMBL/GenBank/DDBJ whole genome shotgun (WGS) entry which is preliminary data.</text>
</comment>
<feature type="chain" id="PRO_5045754094" evidence="1">
    <location>
        <begin position="26"/>
        <end position="247"/>
    </location>
</feature>
<dbReference type="Proteomes" id="UP000626026">
    <property type="component" value="Unassembled WGS sequence"/>
</dbReference>
<protein>
    <submittedName>
        <fullName evidence="2">Uncharacterized protein</fullName>
    </submittedName>
</protein>
<organism evidence="2 3">
    <name type="scientific">Teichococcus aerophilus</name>
    <dbReference type="NCBI Taxonomy" id="1224513"/>
    <lineage>
        <taxon>Bacteria</taxon>
        <taxon>Pseudomonadati</taxon>
        <taxon>Pseudomonadota</taxon>
        <taxon>Alphaproteobacteria</taxon>
        <taxon>Acetobacterales</taxon>
        <taxon>Roseomonadaceae</taxon>
        <taxon>Roseomonas</taxon>
    </lineage>
</organism>
<name>A0ABR7RKV2_9PROT</name>